<evidence type="ECO:0000313" key="3">
    <source>
        <dbReference type="Proteomes" id="UP001370490"/>
    </source>
</evidence>
<dbReference type="AlphaFoldDB" id="A0AAN8ZQY2"/>
<name>A0AAN8ZQY2_9MAGN</name>
<reference evidence="2 3" key="1">
    <citation type="submission" date="2023-12" db="EMBL/GenBank/DDBJ databases">
        <title>A high-quality genome assembly for Dillenia turbinata (Dilleniales).</title>
        <authorList>
            <person name="Chanderbali A."/>
        </authorList>
    </citation>
    <scope>NUCLEOTIDE SEQUENCE [LARGE SCALE GENOMIC DNA]</scope>
    <source>
        <strain evidence="2">LSX21</strain>
        <tissue evidence="2">Leaf</tissue>
    </source>
</reference>
<dbReference type="InterPro" id="IPR004041">
    <property type="entry name" value="NAF_dom"/>
</dbReference>
<evidence type="ECO:0000259" key="1">
    <source>
        <dbReference type="Pfam" id="PF03822"/>
    </source>
</evidence>
<dbReference type="Gene3D" id="3.30.310.80">
    <property type="entry name" value="Kinase associated domain 1, KA1"/>
    <property type="match status" value="1"/>
</dbReference>
<proteinExistence type="predicted"/>
<evidence type="ECO:0000313" key="2">
    <source>
        <dbReference type="EMBL" id="KAK6942570.1"/>
    </source>
</evidence>
<dbReference type="Pfam" id="PF03822">
    <property type="entry name" value="NAF"/>
    <property type="match status" value="1"/>
</dbReference>
<gene>
    <name evidence="2" type="ORF">RJ641_027947</name>
</gene>
<comment type="caution">
    <text evidence="2">The sequence shown here is derived from an EMBL/GenBank/DDBJ whole genome shotgun (WGS) entry which is preliminary data.</text>
</comment>
<keyword evidence="3" id="KW-1185">Reference proteome</keyword>
<dbReference type="Proteomes" id="UP001370490">
    <property type="component" value="Unassembled WGS sequence"/>
</dbReference>
<accession>A0AAN8ZQY2</accession>
<protein>
    <submittedName>
        <fullName evidence="2">NAF domain</fullName>
    </submittedName>
</protein>
<organism evidence="2 3">
    <name type="scientific">Dillenia turbinata</name>
    <dbReference type="NCBI Taxonomy" id="194707"/>
    <lineage>
        <taxon>Eukaryota</taxon>
        <taxon>Viridiplantae</taxon>
        <taxon>Streptophyta</taxon>
        <taxon>Embryophyta</taxon>
        <taxon>Tracheophyta</taxon>
        <taxon>Spermatophyta</taxon>
        <taxon>Magnoliopsida</taxon>
        <taxon>eudicotyledons</taxon>
        <taxon>Gunneridae</taxon>
        <taxon>Pentapetalae</taxon>
        <taxon>Dilleniales</taxon>
        <taxon>Dilleniaceae</taxon>
        <taxon>Dillenia</taxon>
    </lineage>
</organism>
<dbReference type="GO" id="GO:0007165">
    <property type="term" value="P:signal transduction"/>
    <property type="evidence" value="ECO:0007669"/>
    <property type="project" value="InterPro"/>
</dbReference>
<feature type="domain" description="NAF" evidence="1">
    <location>
        <begin position="2"/>
        <end position="38"/>
    </location>
</feature>
<sequence length="93" mass="10429">MFKDSERCGFGREIFVSDEAPKKIIEKIEEVARKENLTPTKGKNWGVKLEGQNGNLIVAVDVHQLTEKLVFPLFLADVLLFPLVDLLEKGGAF</sequence>
<dbReference type="EMBL" id="JBAMMX010000004">
    <property type="protein sequence ID" value="KAK6942570.1"/>
    <property type="molecule type" value="Genomic_DNA"/>
</dbReference>